<accession>A0A837GAY8</accession>
<name>A0A837GAY8_9VIBR</name>
<organism evidence="1">
    <name type="scientific">Vibrio coralliilyticus</name>
    <dbReference type="NCBI Taxonomy" id="190893"/>
    <lineage>
        <taxon>Bacteria</taxon>
        <taxon>Pseudomonadati</taxon>
        <taxon>Pseudomonadota</taxon>
        <taxon>Gammaproteobacteria</taxon>
        <taxon>Vibrionales</taxon>
        <taxon>Vibrionaceae</taxon>
        <taxon>Vibrio</taxon>
    </lineage>
</organism>
<keyword evidence="1" id="KW-0378">Hydrolase</keyword>
<comment type="caution">
    <text evidence="1">The sequence shown here is derived from an EMBL/GenBank/DDBJ whole genome shotgun (WGS) entry which is preliminary data.</text>
</comment>
<sequence>MTNTKFKAILAILLITTSTASFASSSLTVTAWNLEWLTSHPSDKFSESQRSKQDFQALAGHFSTIDSDVLAFQEVNDQQALRKVIGDGYHVYFSDRASDAYMKQQFDDINQYTGFAVKEDIEVADKPDIQLDQRKNSKLRFGTYIVLNPNGSQPIHALSVHLKARCSGRYKNSHDCKILKSQGKALNQWISEREQQGENYAILGDFNHNLSYNGDWLWEVISHSSQAVLATKGTPAACKVRSRKNPNKTHQFRSLIDHIIVSPGLTTAQTNQDVFPTSLVLQHHLSDHCPISTQLN</sequence>
<gene>
    <name evidence="1" type="ORF">TW71_05210</name>
</gene>
<dbReference type="SUPFAM" id="SSF56219">
    <property type="entry name" value="DNase I-like"/>
    <property type="match status" value="1"/>
</dbReference>
<dbReference type="Pfam" id="PF03372">
    <property type="entry name" value="Exo_endo_phos"/>
    <property type="match status" value="1"/>
</dbReference>
<proteinExistence type="predicted"/>
<dbReference type="Gene3D" id="3.60.10.10">
    <property type="entry name" value="Endonuclease/exonuclease/phosphatase"/>
    <property type="match status" value="1"/>
</dbReference>
<dbReference type="RefSeq" id="WP_045985189.1">
    <property type="nucleotide sequence ID" value="NZ_CP063052.1"/>
</dbReference>
<dbReference type="InterPro" id="IPR005135">
    <property type="entry name" value="Endo/exonuclease/phosphatase"/>
</dbReference>
<dbReference type="InterPro" id="IPR036691">
    <property type="entry name" value="Endo/exonu/phosph_ase_sf"/>
</dbReference>
<dbReference type="AlphaFoldDB" id="A0A837GAY8"/>
<dbReference type="EMBL" id="JXXR01000002">
    <property type="protein sequence ID" value="KJY77217.1"/>
    <property type="molecule type" value="Genomic_DNA"/>
</dbReference>
<protein>
    <submittedName>
        <fullName evidence="1">Hydrolase</fullName>
    </submittedName>
</protein>
<reference evidence="1" key="1">
    <citation type="journal article" date="2015" name="BMC Genomics">
        <title>Genome mining reveals unlocked bioactive potential of marine Gram-negative bacteria.</title>
        <authorList>
            <person name="Machado H."/>
            <person name="Sonnenschein E.C."/>
            <person name="Melchiorsen J."/>
            <person name="Gram L."/>
        </authorList>
    </citation>
    <scope>NUCLEOTIDE SEQUENCE</scope>
    <source>
        <strain evidence="1">S2052</strain>
    </source>
</reference>
<dbReference type="GO" id="GO:0016787">
    <property type="term" value="F:hydrolase activity"/>
    <property type="evidence" value="ECO:0007669"/>
    <property type="project" value="UniProtKB-KW"/>
</dbReference>
<evidence type="ECO:0000313" key="1">
    <source>
        <dbReference type="EMBL" id="KJY77217.1"/>
    </source>
</evidence>